<dbReference type="EMBL" id="BK032613">
    <property type="protein sequence ID" value="DAF51304.1"/>
    <property type="molecule type" value="Genomic_DNA"/>
</dbReference>
<reference evidence="2" key="1">
    <citation type="journal article" date="2021" name="Proc. Natl. Acad. Sci. U.S.A.">
        <title>A Catalog of Tens of Thousands of Viruses from Human Metagenomes Reveals Hidden Associations with Chronic Diseases.</title>
        <authorList>
            <person name="Tisza M.J."/>
            <person name="Buck C.B."/>
        </authorList>
    </citation>
    <scope>NUCLEOTIDE SEQUENCE</scope>
    <source>
        <strain evidence="2">CtRGj11</strain>
    </source>
</reference>
<evidence type="ECO:0000313" key="2">
    <source>
        <dbReference type="EMBL" id="DAF51304.1"/>
    </source>
</evidence>
<sequence length="29" mass="3349">MHRQTRSPQDSTPGATHGRNKNRNEVILF</sequence>
<feature type="region of interest" description="Disordered" evidence="1">
    <location>
        <begin position="1"/>
        <end position="29"/>
    </location>
</feature>
<protein>
    <submittedName>
        <fullName evidence="2">Uncharacterized protein</fullName>
    </submittedName>
</protein>
<accession>A0A8S5SK57</accession>
<name>A0A8S5SK57_9CAUD</name>
<organism evidence="2">
    <name type="scientific">Siphoviridae sp. ctRGj11</name>
    <dbReference type="NCBI Taxonomy" id="2827868"/>
    <lineage>
        <taxon>Viruses</taxon>
        <taxon>Duplodnaviria</taxon>
        <taxon>Heunggongvirae</taxon>
        <taxon>Uroviricota</taxon>
        <taxon>Caudoviricetes</taxon>
    </lineage>
</organism>
<proteinExistence type="predicted"/>
<evidence type="ECO:0000256" key="1">
    <source>
        <dbReference type="SAM" id="MobiDB-lite"/>
    </source>
</evidence>
<feature type="compositionally biased region" description="Polar residues" evidence="1">
    <location>
        <begin position="1"/>
        <end position="14"/>
    </location>
</feature>